<evidence type="ECO:0000256" key="1">
    <source>
        <dbReference type="SAM" id="MobiDB-lite"/>
    </source>
</evidence>
<proteinExistence type="predicted"/>
<dbReference type="AlphaFoldDB" id="A0A246JHJ6"/>
<reference evidence="2 3" key="1">
    <citation type="journal article" date="2008" name="Int. J. Syst. Evol. Microbiol.">
        <title>Description of Roseateles aquatilis sp. nov. and Roseateles terrae sp. nov., in the class Betaproteobacteria, and emended description of the genus Roseateles.</title>
        <authorList>
            <person name="Gomila M."/>
            <person name="Bowien B."/>
            <person name="Falsen E."/>
            <person name="Moore E.R."/>
            <person name="Lalucat J."/>
        </authorList>
    </citation>
    <scope>NUCLEOTIDE SEQUENCE [LARGE SCALE GENOMIC DNA]</scope>
    <source>
        <strain evidence="2 3">CCUG 48205</strain>
    </source>
</reference>
<evidence type="ECO:0000313" key="3">
    <source>
        <dbReference type="Proteomes" id="UP000197468"/>
    </source>
</evidence>
<dbReference type="Pfam" id="PF13211">
    <property type="entry name" value="DUF4019"/>
    <property type="match status" value="1"/>
</dbReference>
<evidence type="ECO:0008006" key="4">
    <source>
        <dbReference type="Google" id="ProtNLM"/>
    </source>
</evidence>
<dbReference type="Proteomes" id="UP000197468">
    <property type="component" value="Unassembled WGS sequence"/>
</dbReference>
<keyword evidence="3" id="KW-1185">Reference proteome</keyword>
<protein>
    <recommendedName>
        <fullName evidence="4">DUF4019 domain-containing protein</fullName>
    </recommendedName>
</protein>
<comment type="caution">
    <text evidence="2">The sequence shown here is derived from an EMBL/GenBank/DDBJ whole genome shotgun (WGS) entry which is preliminary data.</text>
</comment>
<name>A0A246JHJ6_9BURK</name>
<feature type="region of interest" description="Disordered" evidence="1">
    <location>
        <begin position="1"/>
        <end position="35"/>
    </location>
</feature>
<evidence type="ECO:0000313" key="2">
    <source>
        <dbReference type="EMBL" id="OWQ92136.1"/>
    </source>
</evidence>
<dbReference type="EMBL" id="NIOF01000002">
    <property type="protein sequence ID" value="OWQ92136.1"/>
    <property type="molecule type" value="Genomic_DNA"/>
</dbReference>
<accession>A0A246JHJ6</accession>
<sequence length="195" mass="19820">MTAGGAAGLPYKRGVGPSGPALSGGGATSSSSPTRGRVMTINASLRAAALAGAIAATVSLAPPALAQAGGNKSVPTMQTVEASDAATKAATAWLQLTDAGKYPESWNQASKDFRGAISSSDWAAALTSVRTPLGAPTARVLKSADFKRDLPNAPPGEYVILQFDTAFEKRLGAVETVVAARDPDGAWRVSGYFIK</sequence>
<dbReference type="InterPro" id="IPR025091">
    <property type="entry name" value="DUF4019"/>
</dbReference>
<gene>
    <name evidence="2" type="ORF">CDN99_07225</name>
</gene>
<organism evidence="2 3">
    <name type="scientific">Roseateles aquatilis</name>
    <dbReference type="NCBI Taxonomy" id="431061"/>
    <lineage>
        <taxon>Bacteria</taxon>
        <taxon>Pseudomonadati</taxon>
        <taxon>Pseudomonadota</taxon>
        <taxon>Betaproteobacteria</taxon>
        <taxon>Burkholderiales</taxon>
        <taxon>Sphaerotilaceae</taxon>
        <taxon>Roseateles</taxon>
    </lineage>
</organism>